<reference evidence="3" key="1">
    <citation type="submission" date="2021-03" db="EMBL/GenBank/DDBJ databases">
        <title>Streptomyces poriferae sp. nov., a novel marine sponge-derived Actinobacteria species with anti-MRSA activity.</title>
        <authorList>
            <person name="Sandoval-Powers M."/>
            <person name="Kralova S."/>
            <person name="Nguyen G.-S."/>
            <person name="Fawwal D."/>
            <person name="Degnes K."/>
            <person name="Klinkenberg G."/>
            <person name="Sletta H."/>
            <person name="Wentzel A."/>
            <person name="Liles M.R."/>
        </authorList>
    </citation>
    <scope>NUCLEOTIDE SEQUENCE</scope>
    <source>
        <strain evidence="3">DSM 41794</strain>
    </source>
</reference>
<evidence type="ECO:0000259" key="2">
    <source>
        <dbReference type="Pfam" id="PF01471"/>
    </source>
</evidence>
<gene>
    <name evidence="3" type="ORF">J0695_32895</name>
</gene>
<dbReference type="Proteomes" id="UP000664167">
    <property type="component" value="Unassembled WGS sequence"/>
</dbReference>
<feature type="domain" description="Peptidoglycan binding-like" evidence="2">
    <location>
        <begin position="168"/>
        <end position="204"/>
    </location>
</feature>
<dbReference type="Gene3D" id="1.10.101.10">
    <property type="entry name" value="PGBD-like superfamily/PGBD"/>
    <property type="match status" value="1"/>
</dbReference>
<feature type="non-terminal residue" evidence="3">
    <location>
        <position position="1"/>
    </location>
</feature>
<keyword evidence="4" id="KW-1185">Reference proteome</keyword>
<dbReference type="SUPFAM" id="SSF47090">
    <property type="entry name" value="PGBD-like"/>
    <property type="match status" value="1"/>
</dbReference>
<dbReference type="InterPro" id="IPR002477">
    <property type="entry name" value="Peptidoglycan-bd-like"/>
</dbReference>
<name>A0A939FEJ0_9ACTN</name>
<dbReference type="InterPro" id="IPR036365">
    <property type="entry name" value="PGBD-like_sf"/>
</dbReference>
<dbReference type="RefSeq" id="WP_206968374.1">
    <property type="nucleotide sequence ID" value="NZ_JAFLRJ010000409.1"/>
</dbReference>
<organism evidence="3 4">
    <name type="scientific">Streptomyces beijiangensis</name>
    <dbReference type="NCBI Taxonomy" id="163361"/>
    <lineage>
        <taxon>Bacteria</taxon>
        <taxon>Bacillati</taxon>
        <taxon>Actinomycetota</taxon>
        <taxon>Actinomycetes</taxon>
        <taxon>Kitasatosporales</taxon>
        <taxon>Streptomycetaceae</taxon>
        <taxon>Streptomyces</taxon>
    </lineage>
</organism>
<evidence type="ECO:0000256" key="1">
    <source>
        <dbReference type="SAM" id="MobiDB-lite"/>
    </source>
</evidence>
<protein>
    <submittedName>
        <fullName evidence="3">Peptidoglycan-binding protein</fullName>
    </submittedName>
</protein>
<evidence type="ECO:0000313" key="4">
    <source>
        <dbReference type="Proteomes" id="UP000664167"/>
    </source>
</evidence>
<comment type="caution">
    <text evidence="3">The sequence shown here is derived from an EMBL/GenBank/DDBJ whole genome shotgun (WGS) entry which is preliminary data.</text>
</comment>
<dbReference type="EMBL" id="JAFLRJ010000409">
    <property type="protein sequence ID" value="MBO0516533.1"/>
    <property type="molecule type" value="Genomic_DNA"/>
</dbReference>
<accession>A0A939FEJ0</accession>
<evidence type="ECO:0000313" key="3">
    <source>
        <dbReference type="EMBL" id="MBO0516533.1"/>
    </source>
</evidence>
<dbReference type="Pfam" id="PF01471">
    <property type="entry name" value="PG_binding_1"/>
    <property type="match status" value="1"/>
</dbReference>
<proteinExistence type="predicted"/>
<sequence>SGGGAGTAKSPGAVDTVAKKSGPPWKSGYQADVVVEFAQRRLVALGSKNSCRLAGNWTPGVIDANTRTSLVCYQKAVVRDGQNTGHNTAQIFRTDPEGTLGRATLTSLWAQSVDWKQVQPGAKNFQVTQVLAAFWWASQAGISDDDLVRDRAYAQQGAAYWKSGGSDAAAAPYDNSMKDKIKQYQAAVGISATGVVDSATVRAMVGGSLNKPGVAGR</sequence>
<dbReference type="AlphaFoldDB" id="A0A939FEJ0"/>
<dbReference type="InterPro" id="IPR036366">
    <property type="entry name" value="PGBDSf"/>
</dbReference>
<feature type="region of interest" description="Disordered" evidence="1">
    <location>
        <begin position="1"/>
        <end position="22"/>
    </location>
</feature>